<evidence type="ECO:0000256" key="12">
    <source>
        <dbReference type="PROSITE-ProRule" id="PRU10141"/>
    </source>
</evidence>
<gene>
    <name evidence="15" type="ORF">RJ641_030768</name>
</gene>
<evidence type="ECO:0000256" key="8">
    <source>
        <dbReference type="ARBA" id="ARBA00022840"/>
    </source>
</evidence>
<name>A0AAN8ZKA3_9MAGN</name>
<dbReference type="PROSITE" id="PS50011">
    <property type="entry name" value="PROTEIN_KINASE_DOM"/>
    <property type="match status" value="1"/>
</dbReference>
<feature type="non-terminal residue" evidence="15">
    <location>
        <position position="1"/>
    </location>
</feature>
<dbReference type="InterPro" id="IPR000719">
    <property type="entry name" value="Prot_kinase_dom"/>
</dbReference>
<organism evidence="15 16">
    <name type="scientific">Dillenia turbinata</name>
    <dbReference type="NCBI Taxonomy" id="194707"/>
    <lineage>
        <taxon>Eukaryota</taxon>
        <taxon>Viridiplantae</taxon>
        <taxon>Streptophyta</taxon>
        <taxon>Embryophyta</taxon>
        <taxon>Tracheophyta</taxon>
        <taxon>Spermatophyta</taxon>
        <taxon>Magnoliopsida</taxon>
        <taxon>eudicotyledons</taxon>
        <taxon>Gunneridae</taxon>
        <taxon>Pentapetalae</taxon>
        <taxon>Dilleniales</taxon>
        <taxon>Dilleniaceae</taxon>
        <taxon>Dillenia</taxon>
    </lineage>
</organism>
<dbReference type="InterPro" id="IPR017441">
    <property type="entry name" value="Protein_kinase_ATP_BS"/>
</dbReference>
<dbReference type="AlphaFoldDB" id="A0AAN8ZKA3"/>
<comment type="caution">
    <text evidence="15">The sequence shown here is derived from an EMBL/GenBank/DDBJ whole genome shotgun (WGS) entry which is preliminary data.</text>
</comment>
<proteinExistence type="predicted"/>
<keyword evidence="7" id="KW-0418">Kinase</keyword>
<evidence type="ECO:0000256" key="6">
    <source>
        <dbReference type="ARBA" id="ARBA00022741"/>
    </source>
</evidence>
<dbReference type="GO" id="GO:0004674">
    <property type="term" value="F:protein serine/threonine kinase activity"/>
    <property type="evidence" value="ECO:0007669"/>
    <property type="project" value="UniProtKB-KW"/>
</dbReference>
<dbReference type="GO" id="GO:0016020">
    <property type="term" value="C:membrane"/>
    <property type="evidence" value="ECO:0007669"/>
    <property type="project" value="UniProtKB-SubCell"/>
</dbReference>
<dbReference type="GO" id="GO:0005524">
    <property type="term" value="F:ATP binding"/>
    <property type="evidence" value="ECO:0007669"/>
    <property type="project" value="UniProtKB-UniRule"/>
</dbReference>
<dbReference type="Proteomes" id="UP001370490">
    <property type="component" value="Unassembled WGS sequence"/>
</dbReference>
<dbReference type="FunFam" id="3.30.200.20:FF:000039">
    <property type="entry name" value="receptor-like protein kinase FERONIA"/>
    <property type="match status" value="1"/>
</dbReference>
<accession>A0AAN8ZKA3</accession>
<dbReference type="Gene3D" id="1.10.510.10">
    <property type="entry name" value="Transferase(Phosphotransferase) domain 1"/>
    <property type="match status" value="1"/>
</dbReference>
<dbReference type="Pfam" id="PF12819">
    <property type="entry name" value="Malectin_like"/>
    <property type="match status" value="1"/>
</dbReference>
<dbReference type="Pfam" id="PF07714">
    <property type="entry name" value="PK_Tyr_Ser-Thr"/>
    <property type="match status" value="1"/>
</dbReference>
<feature type="domain" description="Protein kinase" evidence="14">
    <location>
        <begin position="467"/>
        <end position="712"/>
    </location>
</feature>
<evidence type="ECO:0000256" key="1">
    <source>
        <dbReference type="ARBA" id="ARBA00004479"/>
    </source>
</evidence>
<dbReference type="GO" id="GO:0004714">
    <property type="term" value="F:transmembrane receptor protein tyrosine kinase activity"/>
    <property type="evidence" value="ECO:0007669"/>
    <property type="project" value="InterPro"/>
</dbReference>
<dbReference type="InterPro" id="IPR045272">
    <property type="entry name" value="ANXUR1/2-like"/>
</dbReference>
<evidence type="ECO:0000313" key="15">
    <source>
        <dbReference type="EMBL" id="KAK6937260.1"/>
    </source>
</evidence>
<evidence type="ECO:0000256" key="10">
    <source>
        <dbReference type="ARBA" id="ARBA00023136"/>
    </source>
</evidence>
<dbReference type="SUPFAM" id="SSF56112">
    <property type="entry name" value="Protein kinase-like (PK-like)"/>
    <property type="match status" value="1"/>
</dbReference>
<evidence type="ECO:0000256" key="9">
    <source>
        <dbReference type="ARBA" id="ARBA00022989"/>
    </source>
</evidence>
<feature type="compositionally biased region" description="Polar residues" evidence="13">
    <location>
        <begin position="719"/>
        <end position="747"/>
    </location>
</feature>
<keyword evidence="11" id="KW-0325">Glycoprotein</keyword>
<keyword evidence="9" id="KW-1133">Transmembrane helix</keyword>
<dbReference type="FunFam" id="2.60.120.430:FF:000003">
    <property type="entry name" value="FERONIA receptor-like kinase"/>
    <property type="match status" value="1"/>
</dbReference>
<dbReference type="InterPro" id="IPR001245">
    <property type="entry name" value="Ser-Thr/Tyr_kinase_cat_dom"/>
</dbReference>
<keyword evidence="2" id="KW-0723">Serine/threonine-protein kinase</keyword>
<dbReference type="Gene3D" id="3.30.200.20">
    <property type="entry name" value="Phosphorylase Kinase, domain 1"/>
    <property type="match status" value="1"/>
</dbReference>
<evidence type="ECO:0000256" key="2">
    <source>
        <dbReference type="ARBA" id="ARBA00022527"/>
    </source>
</evidence>
<keyword evidence="10" id="KW-0472">Membrane</keyword>
<evidence type="ECO:0000256" key="7">
    <source>
        <dbReference type="ARBA" id="ARBA00022777"/>
    </source>
</evidence>
<dbReference type="EMBL" id="JBAMMX010000006">
    <property type="protein sequence ID" value="KAK6937260.1"/>
    <property type="molecule type" value="Genomic_DNA"/>
</dbReference>
<keyword evidence="4" id="KW-0812">Transmembrane</keyword>
<keyword evidence="6 12" id="KW-0547">Nucleotide-binding</keyword>
<dbReference type="PROSITE" id="PS00107">
    <property type="entry name" value="PROTEIN_KINASE_ATP"/>
    <property type="match status" value="1"/>
</dbReference>
<dbReference type="SMART" id="SM00220">
    <property type="entry name" value="S_TKc"/>
    <property type="match status" value="1"/>
</dbReference>
<keyword evidence="5" id="KW-0732">Signal</keyword>
<feature type="region of interest" description="Disordered" evidence="13">
    <location>
        <begin position="719"/>
        <end position="759"/>
    </location>
</feature>
<feature type="binding site" evidence="12">
    <location>
        <position position="495"/>
    </location>
    <ligand>
        <name>ATP</name>
        <dbReference type="ChEBI" id="CHEBI:30616"/>
    </ligand>
</feature>
<evidence type="ECO:0000313" key="16">
    <source>
        <dbReference type="Proteomes" id="UP001370490"/>
    </source>
</evidence>
<dbReference type="FunFam" id="1.10.510.10:FF:000252">
    <property type="entry name" value="Receptor-like protein kinase FERONIA"/>
    <property type="match status" value="1"/>
</dbReference>
<evidence type="ECO:0000256" key="13">
    <source>
        <dbReference type="SAM" id="MobiDB-lite"/>
    </source>
</evidence>
<protein>
    <submittedName>
        <fullName evidence="15">Malectin-like domain</fullName>
    </submittedName>
</protein>
<evidence type="ECO:0000259" key="14">
    <source>
        <dbReference type="PROSITE" id="PS50011"/>
    </source>
</evidence>
<comment type="subcellular location">
    <subcellularLocation>
        <location evidence="1">Membrane</location>
        <topology evidence="1">Single-pass type I membrane protein</topology>
    </subcellularLocation>
</comment>
<evidence type="ECO:0000256" key="3">
    <source>
        <dbReference type="ARBA" id="ARBA00022679"/>
    </source>
</evidence>
<sequence>SSNTIHAIGVETKLVLSCRTEEAETDTEGRKWEPATKYLATQANTIGQRALSQDPSLESTVPYMTARIFTAENSFKLPAKANARHLLRLHFYPSTYGTVNQDDAYFSVTANGLTLLKNFSASITAKALTQAVIVREFSLAPSHSGDLLLTFKPSDQHNGAYAFINGIELIEMPNLFGSALVIGFTVEIMETDTANLQTMYMLNVGGNYIPPTNDSLSRTWYDDSPYLFGASLGRALTNSSLPLKFSEISKSSAPEDVYTRWRAMTEDPKVNENFNLTWTAYDAADVIGWTASAAVPTHKDFVLYVKDEPGDDHLWVALHPDITTKPEFYDAILNGLEIFKISEAESLAGPNPVLSDLLVKNEVRNKASKGKAPQTEDGVGVAHVAAGGAATAIVAALCIAVYTRKNKIADGESRTSSWLPLYSSSHSSGSKSTISGKSNTGSHVSTSAASLCRHFSLAEIKRATANFNESQVIGVGGFGKVYKGVIDGDMKVAIKRSNPSSEQGVNEFQTEIEMLSKLRHRHWCLLLWQASAFLETEVGNLHWSSKRPHYLHTGARYTTIHRDVKTTNILFNESWVAKVSDFGLSKIGPSVNQNHFSSVVKGSFGYLDPEYSRRQQLIEKSDVYSFGVVLFEALCARPALNPNLPKEQVSLADWALHCQRKGTIEDIIDPHLKGKIAPECLKKFAETAEKCLSDHGVDRPSMGDVLWNLEFALQLQENSGNVTTGAPESDNSSSEEPTRLIQPTLSLGSDIDFNEKPEDNPVEIFSQIINQKGR</sequence>
<dbReference type="Pfam" id="PF00069">
    <property type="entry name" value="Pkinase"/>
    <property type="match status" value="1"/>
</dbReference>
<evidence type="ECO:0000256" key="11">
    <source>
        <dbReference type="ARBA" id="ARBA00023180"/>
    </source>
</evidence>
<keyword evidence="16" id="KW-1185">Reference proteome</keyword>
<reference evidence="15 16" key="1">
    <citation type="submission" date="2023-12" db="EMBL/GenBank/DDBJ databases">
        <title>A high-quality genome assembly for Dillenia turbinata (Dilleniales).</title>
        <authorList>
            <person name="Chanderbali A."/>
        </authorList>
    </citation>
    <scope>NUCLEOTIDE SEQUENCE [LARGE SCALE GENOMIC DNA]</scope>
    <source>
        <strain evidence="15">LSX21</strain>
        <tissue evidence="15">Leaf</tissue>
    </source>
</reference>
<dbReference type="PANTHER" id="PTHR34590">
    <property type="entry name" value="OS03G0124300 PROTEIN-RELATED"/>
    <property type="match status" value="1"/>
</dbReference>
<evidence type="ECO:0000256" key="4">
    <source>
        <dbReference type="ARBA" id="ARBA00022692"/>
    </source>
</evidence>
<evidence type="ECO:0000256" key="5">
    <source>
        <dbReference type="ARBA" id="ARBA00022729"/>
    </source>
</evidence>
<dbReference type="InterPro" id="IPR024788">
    <property type="entry name" value="Malectin-like_Carb-bd_dom"/>
</dbReference>
<dbReference type="PANTHER" id="PTHR34590:SF5">
    <property type="entry name" value="OS04G0586500 PROTEIN"/>
    <property type="match status" value="1"/>
</dbReference>
<keyword evidence="8 12" id="KW-0067">ATP-binding</keyword>
<dbReference type="InterPro" id="IPR011009">
    <property type="entry name" value="Kinase-like_dom_sf"/>
</dbReference>
<dbReference type="Gene3D" id="2.60.120.430">
    <property type="entry name" value="Galactose-binding lectin"/>
    <property type="match status" value="1"/>
</dbReference>
<keyword evidence="3" id="KW-0808">Transferase</keyword>